<evidence type="ECO:0000313" key="3">
    <source>
        <dbReference type="Proteomes" id="UP000030700"/>
    </source>
</evidence>
<dbReference type="Proteomes" id="UP000030700">
    <property type="component" value="Unassembled WGS sequence"/>
</dbReference>
<dbReference type="AlphaFoldDB" id="A0A0S6VY85"/>
<proteinExistence type="predicted"/>
<accession>A0A0S6VY85</accession>
<reference evidence="2" key="1">
    <citation type="journal article" date="2015" name="PeerJ">
        <title>First genomic representation of candidate bacterial phylum KSB3 points to enhanced environmental sensing as a trigger of wastewater bulking.</title>
        <authorList>
            <person name="Sekiguchi Y."/>
            <person name="Ohashi A."/>
            <person name="Parks D.H."/>
            <person name="Yamauchi T."/>
            <person name="Tyson G.W."/>
            <person name="Hugenholtz P."/>
        </authorList>
    </citation>
    <scope>NUCLEOTIDE SEQUENCE [LARGE SCALE GENOMIC DNA]</scope>
</reference>
<feature type="chain" id="PRO_5006631520" description="Phosphodiester glycosidase domain-containing protein" evidence="1">
    <location>
        <begin position="34"/>
        <end position="527"/>
    </location>
</feature>
<gene>
    <name evidence="2" type="ORF">U14_02182</name>
</gene>
<sequence>MKSKFGMMLTVRKILVVLSIGLFAVTLTETACAQFNLEAYDKKHPGQNKDQFITSFPYYTYLQQVPFTEFKTLQRHRQFVWQKYGDGDVFLYYLGDNFMQYYPVDLAHLPDTISIGEAYLADKRQIGVNAASNEAYQIIGYYILSKVADKLKEEIRKGRFDPTTSANATILQRLEQNRIYVPIEESGRQKLINNIKQGKWDYIVNRVWSKFKEQEQKASARYAAWLGDDFFTDYYPMQKNAPKARSVSSRFTLSNFRRFYPIQNGRDYGVNILTMQENGKSSVFGHTIWLRRPQISSTYFAYQNVSSKFRQWASNQGKTVVLATTGGFTNTNKQPEGLTIENGQIVNAVLMPDRDGLVIVSKDGGISVVNLKRTAIKLSVGTQDVLTIDNPLTSLIAYSKLLQWCREHRATLFQTQLLVFSDDLLIDPAKAKGQLRERRLLGLVRDQASAALYHVILDIPTQSSLAAIAKDMLDLFNSRGKKLEALLNLDVGSYNILQVFDDQRRILPQPQGPVPIDHATNLIIYTR</sequence>
<name>A0A0S6VY85_9BACT</name>
<organism evidence="2">
    <name type="scientific">Candidatus Moduliflexus flocculans</name>
    <dbReference type="NCBI Taxonomy" id="1499966"/>
    <lineage>
        <taxon>Bacteria</taxon>
        <taxon>Candidatus Moduliflexota</taxon>
        <taxon>Candidatus Moduliflexia</taxon>
        <taxon>Candidatus Moduliflexales</taxon>
        <taxon>Candidatus Moduliflexaceae</taxon>
    </lineage>
</organism>
<dbReference type="STRING" id="1499966.U14_02182"/>
<keyword evidence="1" id="KW-0732">Signal</keyword>
<keyword evidence="3" id="KW-1185">Reference proteome</keyword>
<dbReference type="EMBL" id="DF820456">
    <property type="protein sequence ID" value="GAK50940.1"/>
    <property type="molecule type" value="Genomic_DNA"/>
</dbReference>
<protein>
    <recommendedName>
        <fullName evidence="4">Phosphodiester glycosidase domain-containing protein</fullName>
    </recommendedName>
</protein>
<evidence type="ECO:0008006" key="4">
    <source>
        <dbReference type="Google" id="ProtNLM"/>
    </source>
</evidence>
<dbReference type="HOGENOM" id="CLU_567314_0_0_0"/>
<feature type="signal peptide" evidence="1">
    <location>
        <begin position="1"/>
        <end position="33"/>
    </location>
</feature>
<evidence type="ECO:0000256" key="1">
    <source>
        <dbReference type="SAM" id="SignalP"/>
    </source>
</evidence>
<evidence type="ECO:0000313" key="2">
    <source>
        <dbReference type="EMBL" id="GAK50940.1"/>
    </source>
</evidence>